<proteinExistence type="predicted"/>
<dbReference type="Proteomes" id="UP000828048">
    <property type="component" value="Chromosome 2"/>
</dbReference>
<keyword evidence="2" id="KW-1185">Reference proteome</keyword>
<accession>A0ACB7WYF0</accession>
<evidence type="ECO:0000313" key="1">
    <source>
        <dbReference type="EMBL" id="KAH7833360.1"/>
    </source>
</evidence>
<dbReference type="EMBL" id="CM037152">
    <property type="protein sequence ID" value="KAH7833360.1"/>
    <property type="molecule type" value="Genomic_DNA"/>
</dbReference>
<evidence type="ECO:0000313" key="2">
    <source>
        <dbReference type="Proteomes" id="UP000828048"/>
    </source>
</evidence>
<sequence>MKCSISSHPLISIVKSNKPYIGVLFIQFVYAIKALFAKAAIAKGMNPYVFVFYRQAFASLALAPFAFFFESNKSATLSLNLLCKIFFVSLCGITLSINLDSLSLDYVSATFSVAICNTVPAITFIMAIFLRIESISMKQWHGLAKVLGSIVSLCGALVYILVQGPPVYQVHPKASTTTECYSRGDWMKGSLASISSNIAWSLWIIMQGALVKEYPAIIRLTALQTFFSCIQSAIWAAAATRNLSSLKLGWDLNLLSVTYCGLIFTGLTYWLRIWVIEKKGPVFLAMFTPLSLILTAFLSAVLWMETLHWGSVGGALLLVGGLYGFLYGKHEEGKAEKIEQQKPDTTEEPV</sequence>
<protein>
    <submittedName>
        <fullName evidence="1">Uncharacterized protein</fullName>
    </submittedName>
</protein>
<organism evidence="1 2">
    <name type="scientific">Vaccinium darrowii</name>
    <dbReference type="NCBI Taxonomy" id="229202"/>
    <lineage>
        <taxon>Eukaryota</taxon>
        <taxon>Viridiplantae</taxon>
        <taxon>Streptophyta</taxon>
        <taxon>Embryophyta</taxon>
        <taxon>Tracheophyta</taxon>
        <taxon>Spermatophyta</taxon>
        <taxon>Magnoliopsida</taxon>
        <taxon>eudicotyledons</taxon>
        <taxon>Gunneridae</taxon>
        <taxon>Pentapetalae</taxon>
        <taxon>asterids</taxon>
        <taxon>Ericales</taxon>
        <taxon>Ericaceae</taxon>
        <taxon>Vaccinioideae</taxon>
        <taxon>Vaccinieae</taxon>
        <taxon>Vaccinium</taxon>
    </lineage>
</organism>
<reference evidence="1 2" key="1">
    <citation type="journal article" date="2021" name="Hortic Res">
        <title>High-quality reference genome and annotation aids understanding of berry development for evergreen blueberry (Vaccinium darrowii).</title>
        <authorList>
            <person name="Yu J."/>
            <person name="Hulse-Kemp A.M."/>
            <person name="Babiker E."/>
            <person name="Staton M."/>
        </authorList>
    </citation>
    <scope>NUCLEOTIDE SEQUENCE [LARGE SCALE GENOMIC DNA]</scope>
    <source>
        <strain evidence="2">cv. NJ 8807/NJ 8810</strain>
        <tissue evidence="1">Young leaf</tissue>
    </source>
</reference>
<comment type="caution">
    <text evidence="1">The sequence shown here is derived from an EMBL/GenBank/DDBJ whole genome shotgun (WGS) entry which is preliminary data.</text>
</comment>
<name>A0ACB7WYF0_9ERIC</name>
<gene>
    <name evidence="1" type="ORF">Vadar_005512</name>
</gene>